<evidence type="ECO:0000256" key="12">
    <source>
        <dbReference type="PIRSR" id="PIRSR005229-1"/>
    </source>
</evidence>
<keyword evidence="4 13" id="KW-0679">Respiratory chain</keyword>
<evidence type="ECO:0000256" key="4">
    <source>
        <dbReference type="ARBA" id="ARBA00022660"/>
    </source>
</evidence>
<dbReference type="PANTHER" id="PTHR31803">
    <property type="entry name" value="ALTERNATIVE OXIDASE"/>
    <property type="match status" value="1"/>
</dbReference>
<evidence type="ECO:0000256" key="2">
    <source>
        <dbReference type="ARBA" id="ARBA00008388"/>
    </source>
</evidence>
<dbReference type="GO" id="GO:0010230">
    <property type="term" value="P:alternative respiration"/>
    <property type="evidence" value="ECO:0007669"/>
    <property type="project" value="TreeGrafter"/>
</dbReference>
<feature type="binding site" evidence="12">
    <location>
        <position position="190"/>
    </location>
    <ligand>
        <name>Fe cation</name>
        <dbReference type="ChEBI" id="CHEBI:24875"/>
        <label>1</label>
    </ligand>
</feature>
<accession>A0AAD5Y051</accession>
<evidence type="ECO:0000256" key="6">
    <source>
        <dbReference type="ARBA" id="ARBA00022723"/>
    </source>
</evidence>
<feature type="binding site" evidence="12">
    <location>
        <position position="193"/>
    </location>
    <ligand>
        <name>Fe cation</name>
        <dbReference type="ChEBI" id="CHEBI:24875"/>
        <label>1</label>
    </ligand>
</feature>
<dbReference type="InterPro" id="IPR002680">
    <property type="entry name" value="AOX"/>
</dbReference>
<evidence type="ECO:0000256" key="7">
    <source>
        <dbReference type="ARBA" id="ARBA00022982"/>
    </source>
</evidence>
<name>A0AAD5Y051_9FUNG</name>
<keyword evidence="6 12" id="KW-0479">Metal-binding</keyword>
<feature type="binding site" evidence="12">
    <location>
        <position position="241"/>
    </location>
    <ligand>
        <name>Fe cation</name>
        <dbReference type="ChEBI" id="CHEBI:24875"/>
        <label>2</label>
    </ligand>
</feature>
<keyword evidence="11 13" id="KW-0472">Membrane</keyword>
<reference evidence="14" key="1">
    <citation type="submission" date="2020-05" db="EMBL/GenBank/DDBJ databases">
        <title>Phylogenomic resolution of chytrid fungi.</title>
        <authorList>
            <person name="Stajich J.E."/>
            <person name="Amses K."/>
            <person name="Simmons R."/>
            <person name="Seto K."/>
            <person name="Myers J."/>
            <person name="Bonds A."/>
            <person name="Quandt C.A."/>
            <person name="Barry K."/>
            <person name="Liu P."/>
            <person name="Grigoriev I."/>
            <person name="Longcore J.E."/>
            <person name="James T.Y."/>
        </authorList>
    </citation>
    <scope>NUCLEOTIDE SEQUENCE</scope>
    <source>
        <strain evidence="14">JEL0476</strain>
    </source>
</reference>
<dbReference type="PANTHER" id="PTHR31803:SF3">
    <property type="entry name" value="ALTERNATIVE OXIDASE"/>
    <property type="match status" value="1"/>
</dbReference>
<keyword evidence="3" id="KW-0813">Transport</keyword>
<dbReference type="GO" id="GO:0098803">
    <property type="term" value="C:respiratory chain complex"/>
    <property type="evidence" value="ECO:0007669"/>
    <property type="project" value="UniProtKB-UniRule"/>
</dbReference>
<dbReference type="InterPro" id="IPR038659">
    <property type="entry name" value="AOX_sf"/>
</dbReference>
<evidence type="ECO:0000256" key="3">
    <source>
        <dbReference type="ARBA" id="ARBA00022448"/>
    </source>
</evidence>
<feature type="binding site" evidence="12">
    <location>
        <position position="190"/>
    </location>
    <ligand>
        <name>Fe cation</name>
        <dbReference type="ChEBI" id="CHEBI:24875"/>
        <label>2</label>
    </ligand>
</feature>
<evidence type="ECO:0000256" key="9">
    <source>
        <dbReference type="ARBA" id="ARBA00023002"/>
    </source>
</evidence>
<keyword evidence="5 13" id="KW-0812">Transmembrane</keyword>
<dbReference type="GO" id="GO:0009916">
    <property type="term" value="F:alternative oxidase activity"/>
    <property type="evidence" value="ECO:0007669"/>
    <property type="project" value="UniProtKB-UniRule"/>
</dbReference>
<comment type="subcellular location">
    <subcellularLocation>
        <location evidence="1">Membrane</location>
    </subcellularLocation>
</comment>
<dbReference type="Proteomes" id="UP001211065">
    <property type="component" value="Unassembled WGS sequence"/>
</dbReference>
<keyword evidence="8" id="KW-1133">Transmembrane helix</keyword>
<dbReference type="AlphaFoldDB" id="A0AAD5Y051"/>
<sequence>MIKSSIRLFASSGRLTHLNKKLSLSPTTTLIFKKPLIKNYAAVSSIKKDHATVSALKKDHEITESSNSRTYHWVSPEAEDLIAKAYARHQALADKKQSYPPSISVADLEKLDKNFHFEPVDIVDKMAFRTMKIFTHAFFNKRYNHHAVVLETVAAVPGIVASAARHMRSLRNMQRDNGWINPLQEESENERMHLLIWMQVTKPTKLERVLVIIAQGLYLNAYVLFYCLSPRAAHRFVGYLEEEAFEAYTDYLKAIDDGSIPNVPAPEIAKKYYRLPENATLRDCVLHVRADECMHRDFNRIIS</sequence>
<dbReference type="EC" id="1.-.-.-" evidence="13"/>
<dbReference type="GO" id="GO:0005739">
    <property type="term" value="C:mitochondrion"/>
    <property type="evidence" value="ECO:0007669"/>
    <property type="project" value="TreeGrafter"/>
</dbReference>
<feature type="binding site" evidence="12">
    <location>
        <position position="151"/>
    </location>
    <ligand>
        <name>Fe cation</name>
        <dbReference type="ChEBI" id="CHEBI:24875"/>
        <label>1</label>
    </ligand>
</feature>
<feature type="binding site" evidence="12">
    <location>
        <position position="295"/>
    </location>
    <ligand>
        <name>Fe cation</name>
        <dbReference type="ChEBI" id="CHEBI:24875"/>
        <label>2</label>
    </ligand>
</feature>
<dbReference type="GO" id="GO:0016020">
    <property type="term" value="C:membrane"/>
    <property type="evidence" value="ECO:0007669"/>
    <property type="project" value="UniProtKB-SubCell"/>
</dbReference>
<evidence type="ECO:0000256" key="8">
    <source>
        <dbReference type="ARBA" id="ARBA00022989"/>
    </source>
</evidence>
<evidence type="ECO:0000256" key="10">
    <source>
        <dbReference type="ARBA" id="ARBA00023004"/>
    </source>
</evidence>
<protein>
    <recommendedName>
        <fullName evidence="13">Alternative oxidase</fullName>
        <ecNumber evidence="13">1.-.-.-</ecNumber>
    </recommendedName>
</protein>
<keyword evidence="9 13" id="KW-0560">Oxidoreductase</keyword>
<evidence type="ECO:0000256" key="13">
    <source>
        <dbReference type="RuleBase" id="RU003779"/>
    </source>
</evidence>
<dbReference type="Gene3D" id="1.20.1260.140">
    <property type="entry name" value="Alternative oxidase"/>
    <property type="match status" value="1"/>
</dbReference>
<feature type="binding site" evidence="12">
    <location>
        <position position="292"/>
    </location>
    <ligand>
        <name>Fe cation</name>
        <dbReference type="ChEBI" id="CHEBI:24875"/>
        <label>2</label>
    </ligand>
</feature>
<dbReference type="GO" id="GO:0046872">
    <property type="term" value="F:metal ion binding"/>
    <property type="evidence" value="ECO:0007669"/>
    <property type="project" value="UniProtKB-UniRule"/>
</dbReference>
<evidence type="ECO:0000256" key="5">
    <source>
        <dbReference type="ARBA" id="ARBA00022692"/>
    </source>
</evidence>
<keyword evidence="7 13" id="KW-0249">Electron transport</keyword>
<dbReference type="EMBL" id="JADGJW010000243">
    <property type="protein sequence ID" value="KAJ3221224.1"/>
    <property type="molecule type" value="Genomic_DNA"/>
</dbReference>
<evidence type="ECO:0000256" key="1">
    <source>
        <dbReference type="ARBA" id="ARBA00004370"/>
    </source>
</evidence>
<comment type="cofactor">
    <cofactor evidence="12 13">
        <name>Fe cation</name>
        <dbReference type="ChEBI" id="CHEBI:24875"/>
    </cofactor>
    <text evidence="12 13">Binds 2 iron ions per subunit.</text>
</comment>
<evidence type="ECO:0000313" key="14">
    <source>
        <dbReference type="EMBL" id="KAJ3221224.1"/>
    </source>
</evidence>
<keyword evidence="10 12" id="KW-0408">Iron</keyword>
<proteinExistence type="inferred from homology"/>
<comment type="caution">
    <text evidence="14">The sequence shown here is derived from an EMBL/GenBank/DDBJ whole genome shotgun (WGS) entry which is preliminary data.</text>
</comment>
<dbReference type="PIRSF" id="PIRSF005229">
    <property type="entry name" value="AOX"/>
    <property type="match status" value="1"/>
</dbReference>
<evidence type="ECO:0000256" key="11">
    <source>
        <dbReference type="ARBA" id="ARBA00023136"/>
    </source>
</evidence>
<keyword evidence="15" id="KW-1185">Reference proteome</keyword>
<gene>
    <name evidence="14" type="ORF">HK099_003676</name>
</gene>
<feature type="binding site" evidence="12">
    <location>
        <position position="292"/>
    </location>
    <ligand>
        <name>Fe cation</name>
        <dbReference type="ChEBI" id="CHEBI:24875"/>
        <label>1</label>
    </ligand>
</feature>
<evidence type="ECO:0000313" key="15">
    <source>
        <dbReference type="Proteomes" id="UP001211065"/>
    </source>
</evidence>
<organism evidence="14 15">
    <name type="scientific">Clydaea vesicula</name>
    <dbReference type="NCBI Taxonomy" id="447962"/>
    <lineage>
        <taxon>Eukaryota</taxon>
        <taxon>Fungi</taxon>
        <taxon>Fungi incertae sedis</taxon>
        <taxon>Chytridiomycota</taxon>
        <taxon>Chytridiomycota incertae sedis</taxon>
        <taxon>Chytridiomycetes</taxon>
        <taxon>Lobulomycetales</taxon>
        <taxon>Lobulomycetaceae</taxon>
        <taxon>Clydaea</taxon>
    </lineage>
</organism>
<comment type="similarity">
    <text evidence="2 13">Belongs to the alternative oxidase family.</text>
</comment>
<dbReference type="Pfam" id="PF01786">
    <property type="entry name" value="AOX"/>
    <property type="match status" value="1"/>
</dbReference>